<evidence type="ECO:0000313" key="8">
    <source>
        <dbReference type="Proteomes" id="UP000662185"/>
    </source>
</evidence>
<comment type="caution">
    <text evidence="7">The sequence shown here is derived from an EMBL/GenBank/DDBJ whole genome shotgun (WGS) entry which is preliminary data.</text>
</comment>
<feature type="transmembrane region" description="Helical" evidence="5">
    <location>
        <begin position="116"/>
        <end position="138"/>
    </location>
</feature>
<dbReference type="Proteomes" id="UP000662185">
    <property type="component" value="Unassembled WGS sequence"/>
</dbReference>
<dbReference type="EMBL" id="JACJQU010000017">
    <property type="protein sequence ID" value="MBD2295928.1"/>
    <property type="molecule type" value="Genomic_DNA"/>
</dbReference>
<protein>
    <submittedName>
        <fullName evidence="7">O-antigen ligase family protein</fullName>
    </submittedName>
</protein>
<keyword evidence="8" id="KW-1185">Reference proteome</keyword>
<dbReference type="GO" id="GO:0016874">
    <property type="term" value="F:ligase activity"/>
    <property type="evidence" value="ECO:0007669"/>
    <property type="project" value="UniProtKB-KW"/>
</dbReference>
<reference evidence="8" key="1">
    <citation type="journal article" date="2020" name="ISME J.">
        <title>Comparative genomics reveals insights into cyanobacterial evolution and habitat adaptation.</title>
        <authorList>
            <person name="Chen M.Y."/>
            <person name="Teng W.K."/>
            <person name="Zhao L."/>
            <person name="Hu C.X."/>
            <person name="Zhou Y.K."/>
            <person name="Han B.P."/>
            <person name="Song L.R."/>
            <person name="Shu W.S."/>
        </authorList>
    </citation>
    <scope>NUCLEOTIDE SEQUENCE [LARGE SCALE GENOMIC DNA]</scope>
    <source>
        <strain evidence="8">FACHB-251</strain>
    </source>
</reference>
<evidence type="ECO:0000256" key="2">
    <source>
        <dbReference type="ARBA" id="ARBA00022692"/>
    </source>
</evidence>
<dbReference type="InterPro" id="IPR007016">
    <property type="entry name" value="O-antigen_ligase-rel_domated"/>
</dbReference>
<comment type="subcellular location">
    <subcellularLocation>
        <location evidence="1">Membrane</location>
        <topology evidence="1">Multi-pass membrane protein</topology>
    </subcellularLocation>
</comment>
<feature type="domain" description="O-antigen ligase-related" evidence="6">
    <location>
        <begin position="190"/>
        <end position="337"/>
    </location>
</feature>
<keyword evidence="2 5" id="KW-0812">Transmembrane</keyword>
<dbReference type="GO" id="GO:0016020">
    <property type="term" value="C:membrane"/>
    <property type="evidence" value="ECO:0007669"/>
    <property type="project" value="UniProtKB-SubCell"/>
</dbReference>
<feature type="transmembrane region" description="Helical" evidence="5">
    <location>
        <begin position="360"/>
        <end position="380"/>
    </location>
</feature>
<keyword evidence="3 5" id="KW-1133">Transmembrane helix</keyword>
<evidence type="ECO:0000256" key="3">
    <source>
        <dbReference type="ARBA" id="ARBA00022989"/>
    </source>
</evidence>
<accession>A0A927A312</accession>
<dbReference type="Pfam" id="PF04932">
    <property type="entry name" value="Wzy_C"/>
    <property type="match status" value="1"/>
</dbReference>
<feature type="transmembrane region" description="Helical" evidence="5">
    <location>
        <begin position="324"/>
        <end position="348"/>
    </location>
</feature>
<evidence type="ECO:0000259" key="6">
    <source>
        <dbReference type="Pfam" id="PF04932"/>
    </source>
</evidence>
<dbReference type="PANTHER" id="PTHR37422">
    <property type="entry name" value="TEICHURONIC ACID BIOSYNTHESIS PROTEIN TUAE"/>
    <property type="match status" value="1"/>
</dbReference>
<evidence type="ECO:0000256" key="5">
    <source>
        <dbReference type="SAM" id="Phobius"/>
    </source>
</evidence>
<sequence>MINKVLQNLFRGLEVSIGVLLLLFADNLNIPSNVGTALNALTYPIVLILVISQSKRIIYILSKDVSLVFLVMLALLSNIWSQSIDITSLQSRALLRNTLFATYLAARYSPVEMIRLLSSSMSISIIMSITLGIAMPSIGTEIVNGLLTWRGIYSFKQFLGRVMAISSVVFLIRSLDKKYNRLFSCLGLSSSIMLILLSQSRTSLILLITAIFLLPVYKILTQSTKIRIILFIIFGIACISVMAIILPNLEFIVVDLLGKDMEFNGRTPIWTLTIEKGLERPFFGYGYAGFWKSDDALYVLNNTWGGSIMAKTGAFHAHNGLLDIFMQLGFVGLGLFIINLISLCYRVIKIIIATKTLESFWMLQIIVIKMILNQVEVITILSPNNIFWILYVYIAFSSAVWYRRLCHNQPAI</sequence>
<evidence type="ECO:0000256" key="4">
    <source>
        <dbReference type="ARBA" id="ARBA00023136"/>
    </source>
</evidence>
<gene>
    <name evidence="7" type="ORF">H6G06_21230</name>
</gene>
<organism evidence="7 8">
    <name type="scientific">Anabaena sphaerica FACHB-251</name>
    <dbReference type="NCBI Taxonomy" id="2692883"/>
    <lineage>
        <taxon>Bacteria</taxon>
        <taxon>Bacillati</taxon>
        <taxon>Cyanobacteriota</taxon>
        <taxon>Cyanophyceae</taxon>
        <taxon>Nostocales</taxon>
        <taxon>Nostocaceae</taxon>
        <taxon>Anabaena</taxon>
    </lineage>
</organism>
<name>A0A927A312_9NOST</name>
<dbReference type="PANTHER" id="PTHR37422:SF17">
    <property type="entry name" value="O-ANTIGEN LIGASE"/>
    <property type="match status" value="1"/>
</dbReference>
<proteinExistence type="predicted"/>
<evidence type="ECO:0000256" key="1">
    <source>
        <dbReference type="ARBA" id="ARBA00004141"/>
    </source>
</evidence>
<feature type="transmembrane region" description="Helical" evidence="5">
    <location>
        <begin position="386"/>
        <end position="402"/>
    </location>
</feature>
<dbReference type="RefSeq" id="WP_190563767.1">
    <property type="nucleotide sequence ID" value="NZ_JACJQU010000017.1"/>
</dbReference>
<dbReference type="AlphaFoldDB" id="A0A927A312"/>
<feature type="transmembrane region" description="Helical" evidence="5">
    <location>
        <begin position="36"/>
        <end position="52"/>
    </location>
</feature>
<dbReference type="InterPro" id="IPR051533">
    <property type="entry name" value="WaaL-like"/>
</dbReference>
<evidence type="ECO:0000313" key="7">
    <source>
        <dbReference type="EMBL" id="MBD2295928.1"/>
    </source>
</evidence>
<feature type="transmembrane region" description="Helical" evidence="5">
    <location>
        <begin position="158"/>
        <end position="175"/>
    </location>
</feature>
<feature type="transmembrane region" description="Helical" evidence="5">
    <location>
        <begin position="204"/>
        <end position="221"/>
    </location>
</feature>
<keyword evidence="4 5" id="KW-0472">Membrane</keyword>
<keyword evidence="7" id="KW-0436">Ligase</keyword>
<feature type="transmembrane region" description="Helical" evidence="5">
    <location>
        <begin position="64"/>
        <end position="81"/>
    </location>
</feature>
<feature type="transmembrane region" description="Helical" evidence="5">
    <location>
        <begin position="228"/>
        <end position="246"/>
    </location>
</feature>